<dbReference type="PATRIC" id="fig|1379910.4.peg.936"/>
<dbReference type="EMBL" id="CP010777">
    <property type="protein sequence ID" value="AKQ45025.1"/>
    <property type="molecule type" value="Genomic_DNA"/>
</dbReference>
<feature type="signal peptide" evidence="1">
    <location>
        <begin position="1"/>
        <end position="19"/>
    </location>
</feature>
<sequence length="141" mass="16397">MKKILLLAFLILFTIPAFCQIEADSIFIYKDFKRAGTTAGLQHNHRDLASQQAKTVKLNGPETADLKALFKETKVKRFYQQKHGGEIYYAVVWFKGNKYNYIIEGGNDFARMVNLNTMRKWTLEESMKIEALYALIRKNRP</sequence>
<evidence type="ECO:0000256" key="1">
    <source>
        <dbReference type="SAM" id="SignalP"/>
    </source>
</evidence>
<keyword evidence="3" id="KW-1185">Reference proteome</keyword>
<name>A0A0H4VH66_9BACT</name>
<protein>
    <submittedName>
        <fullName evidence="2">Uncharacterized protein</fullName>
    </submittedName>
</protein>
<keyword evidence="1" id="KW-0732">Signal</keyword>
<evidence type="ECO:0000313" key="3">
    <source>
        <dbReference type="Proteomes" id="UP000036458"/>
    </source>
</evidence>
<feature type="chain" id="PRO_5005210787" evidence="1">
    <location>
        <begin position="20"/>
        <end position="141"/>
    </location>
</feature>
<gene>
    <name evidence="2" type="ORF">TH63_04295</name>
</gene>
<dbReference type="STRING" id="1379910.TH63_04295"/>
<dbReference type="OrthoDB" id="991525at2"/>
<dbReference type="RefSeq" id="WP_048919856.1">
    <property type="nucleotide sequence ID" value="NZ_CP010777.1"/>
</dbReference>
<proteinExistence type="predicted"/>
<evidence type="ECO:0000313" key="2">
    <source>
        <dbReference type="EMBL" id="AKQ45025.1"/>
    </source>
</evidence>
<accession>A0A0H4VH66</accession>
<dbReference type="KEGG" id="ruf:TH63_04295"/>
<dbReference type="Proteomes" id="UP000036458">
    <property type="component" value="Chromosome"/>
</dbReference>
<organism evidence="2 3">
    <name type="scientific">Rufibacter radiotolerans</name>
    <dbReference type="NCBI Taxonomy" id="1379910"/>
    <lineage>
        <taxon>Bacteria</taxon>
        <taxon>Pseudomonadati</taxon>
        <taxon>Bacteroidota</taxon>
        <taxon>Cytophagia</taxon>
        <taxon>Cytophagales</taxon>
        <taxon>Hymenobacteraceae</taxon>
        <taxon>Rufibacter</taxon>
    </lineage>
</organism>
<dbReference type="AlphaFoldDB" id="A0A0H4VH66"/>
<reference evidence="2 3" key="1">
    <citation type="submission" date="2015-01" db="EMBL/GenBank/DDBJ databases">
        <title>Rufibacter sp./DG31D/ whole genome sequencing.</title>
        <authorList>
            <person name="Kim M.K."/>
            <person name="Srinivasan S."/>
            <person name="Lee J.-J."/>
        </authorList>
    </citation>
    <scope>NUCLEOTIDE SEQUENCE [LARGE SCALE GENOMIC DNA]</scope>
    <source>
        <strain evidence="2 3">DG31D</strain>
    </source>
</reference>